<evidence type="ECO:0000256" key="1">
    <source>
        <dbReference type="ARBA" id="ARBA00004651"/>
    </source>
</evidence>
<evidence type="ECO:0000256" key="3">
    <source>
        <dbReference type="ARBA" id="ARBA00022692"/>
    </source>
</evidence>
<dbReference type="Pfam" id="PF01943">
    <property type="entry name" value="Polysacc_synt"/>
    <property type="match status" value="1"/>
</dbReference>
<comment type="caution">
    <text evidence="7">The sequence shown here is derived from an EMBL/GenBank/DDBJ whole genome shotgun (WGS) entry which is preliminary data.</text>
</comment>
<dbReference type="PANTHER" id="PTHR30250:SF21">
    <property type="entry name" value="LIPID II FLIPPASE MURJ"/>
    <property type="match status" value="1"/>
</dbReference>
<feature type="transmembrane region" description="Helical" evidence="6">
    <location>
        <begin position="134"/>
        <end position="154"/>
    </location>
</feature>
<evidence type="ECO:0000256" key="6">
    <source>
        <dbReference type="SAM" id="Phobius"/>
    </source>
</evidence>
<dbReference type="CDD" id="cd13124">
    <property type="entry name" value="MATE_SpoVB_like"/>
    <property type="match status" value="1"/>
</dbReference>
<evidence type="ECO:0000256" key="5">
    <source>
        <dbReference type="ARBA" id="ARBA00023136"/>
    </source>
</evidence>
<keyword evidence="4 6" id="KW-1133">Transmembrane helix</keyword>
<feature type="transmembrane region" description="Helical" evidence="6">
    <location>
        <begin position="400"/>
        <end position="421"/>
    </location>
</feature>
<feature type="transmembrane region" description="Helical" evidence="6">
    <location>
        <begin position="61"/>
        <end position="81"/>
    </location>
</feature>
<feature type="transmembrane region" description="Helical" evidence="6">
    <location>
        <begin position="102"/>
        <end position="122"/>
    </location>
</feature>
<organism evidence="7 8">
    <name type="scientific">Paenibacillus puldeungensis</name>
    <dbReference type="NCBI Taxonomy" id="696536"/>
    <lineage>
        <taxon>Bacteria</taxon>
        <taxon>Bacillati</taxon>
        <taxon>Bacillota</taxon>
        <taxon>Bacilli</taxon>
        <taxon>Bacillales</taxon>
        <taxon>Paenibacillaceae</taxon>
        <taxon>Paenibacillus</taxon>
    </lineage>
</organism>
<dbReference type="InterPro" id="IPR002797">
    <property type="entry name" value="Polysacc_synth"/>
</dbReference>
<dbReference type="InterPro" id="IPR024923">
    <property type="entry name" value="PG_synth_SpoVB"/>
</dbReference>
<dbReference type="PANTHER" id="PTHR30250">
    <property type="entry name" value="PST FAMILY PREDICTED COLANIC ACID TRANSPORTER"/>
    <property type="match status" value="1"/>
</dbReference>
<accession>A0ABW3S554</accession>
<keyword evidence="3 6" id="KW-0812">Transmembrane</keyword>
<comment type="subcellular location">
    <subcellularLocation>
        <location evidence="1">Cell membrane</location>
        <topology evidence="1">Multi-pass membrane protein</topology>
    </subcellularLocation>
</comment>
<dbReference type="EMBL" id="JBHTLM010000035">
    <property type="protein sequence ID" value="MFD1179613.1"/>
    <property type="molecule type" value="Genomic_DNA"/>
</dbReference>
<proteinExistence type="predicted"/>
<feature type="transmembrane region" description="Helical" evidence="6">
    <location>
        <begin position="21"/>
        <end position="41"/>
    </location>
</feature>
<dbReference type="InterPro" id="IPR050833">
    <property type="entry name" value="Poly_Biosynth_Transport"/>
</dbReference>
<feature type="transmembrane region" description="Helical" evidence="6">
    <location>
        <begin position="198"/>
        <end position="222"/>
    </location>
</feature>
<feature type="transmembrane region" description="Helical" evidence="6">
    <location>
        <begin position="272"/>
        <end position="293"/>
    </location>
</feature>
<dbReference type="PIRSF" id="PIRSF038958">
    <property type="entry name" value="PG_synth_SpoVB"/>
    <property type="match status" value="1"/>
</dbReference>
<keyword evidence="5 6" id="KW-0472">Membrane</keyword>
<dbReference type="RefSeq" id="WP_379322035.1">
    <property type="nucleotide sequence ID" value="NZ_JBHTLM010000035.1"/>
</dbReference>
<feature type="transmembrane region" description="Helical" evidence="6">
    <location>
        <begin position="175"/>
        <end position="192"/>
    </location>
</feature>
<evidence type="ECO:0000256" key="2">
    <source>
        <dbReference type="ARBA" id="ARBA00022475"/>
    </source>
</evidence>
<evidence type="ECO:0000313" key="7">
    <source>
        <dbReference type="EMBL" id="MFD1179613.1"/>
    </source>
</evidence>
<evidence type="ECO:0000313" key="8">
    <source>
        <dbReference type="Proteomes" id="UP001597262"/>
    </source>
</evidence>
<reference evidence="8" key="1">
    <citation type="journal article" date="2019" name="Int. J. Syst. Evol. Microbiol.">
        <title>The Global Catalogue of Microorganisms (GCM) 10K type strain sequencing project: providing services to taxonomists for standard genome sequencing and annotation.</title>
        <authorList>
            <consortium name="The Broad Institute Genomics Platform"/>
            <consortium name="The Broad Institute Genome Sequencing Center for Infectious Disease"/>
            <person name="Wu L."/>
            <person name="Ma J."/>
        </authorList>
    </citation>
    <scope>NUCLEOTIDE SEQUENCE [LARGE SCALE GENOMIC DNA]</scope>
    <source>
        <strain evidence="8">CCUG 59189</strain>
    </source>
</reference>
<feature type="non-terminal residue" evidence="7">
    <location>
        <position position="488"/>
    </location>
</feature>
<name>A0ABW3S554_9BACL</name>
<feature type="transmembrane region" description="Helical" evidence="6">
    <location>
        <begin position="361"/>
        <end position="380"/>
    </location>
</feature>
<feature type="transmembrane region" description="Helical" evidence="6">
    <location>
        <begin position="428"/>
        <end position="445"/>
    </location>
</feature>
<keyword evidence="2" id="KW-1003">Cell membrane</keyword>
<protein>
    <submittedName>
        <fullName evidence="7">Oligosaccharide flippase family protein</fullName>
    </submittedName>
</protein>
<feature type="transmembrane region" description="Helical" evidence="6">
    <location>
        <begin position="322"/>
        <end position="340"/>
    </location>
</feature>
<keyword evidence="8" id="KW-1185">Reference proteome</keyword>
<gene>
    <name evidence="7" type="ORF">ACFQ3W_25395</name>
</gene>
<sequence length="488" mass="51867">MDEMKSRGTMKETNEKLPSKLLKGAALLSLAAIITKLLGMLQKIPLQNIGGDSVFGIYNTVYPFYTLFITLTTSGFQAAIAKFVAERHAEGRFLKQREVLQTGILVMSTLGVAGCLILYFGAPLLAGFIGSSQLIPALRSAAPALLFFPISAALRGYFQGLQDMASTAVSQVLEQTVRVTVMVVLLLYFSRIQSPDRVIAGGALAGSSVGAAGGLIVMLLYWRIYLSREKRKGSGSERGALSTRDEGFSLQREGHVGAGADMRKPRTELLGAMLKYAIPICVASLAVPLISLVDTFTLPRLLSGHGEELRIMEQVGVYNRGIPLVQLVTAIASSLSLLFIPSMAELNIQGDTRAIRKQSLVALRWFWLIGLASSLGLALLAEPINIMLYQDAEGTATMAWIAWTAAPTALIAVTSALLQGLGSVRAPAVHLLAAALLKTALNAALVPQLGITGAAIAGVAAYTAAAALNLALLLRRVGSRPRLRDALL</sequence>
<evidence type="ECO:0000256" key="4">
    <source>
        <dbReference type="ARBA" id="ARBA00022989"/>
    </source>
</evidence>
<dbReference type="Proteomes" id="UP001597262">
    <property type="component" value="Unassembled WGS sequence"/>
</dbReference>
<feature type="transmembrane region" description="Helical" evidence="6">
    <location>
        <begin position="451"/>
        <end position="474"/>
    </location>
</feature>